<keyword evidence="7" id="KW-0547">Nucleotide-binding</keyword>
<feature type="transmembrane region" description="Helical" evidence="5">
    <location>
        <begin position="42"/>
        <end position="58"/>
    </location>
</feature>
<dbReference type="InterPro" id="IPR036640">
    <property type="entry name" value="ABC1_TM_sf"/>
</dbReference>
<feature type="transmembrane region" description="Helical" evidence="5">
    <location>
        <begin position="177"/>
        <end position="199"/>
    </location>
</feature>
<dbReference type="CDD" id="cd07346">
    <property type="entry name" value="ABC_6TM_exporters"/>
    <property type="match status" value="1"/>
</dbReference>
<dbReference type="SUPFAM" id="SSF90123">
    <property type="entry name" value="ABC transporter transmembrane region"/>
    <property type="match status" value="1"/>
</dbReference>
<dbReference type="RefSeq" id="WP_379911511.1">
    <property type="nucleotide sequence ID" value="NZ_JBHSWE010000001.1"/>
</dbReference>
<dbReference type="Pfam" id="PF00664">
    <property type="entry name" value="ABC_membrane"/>
    <property type="match status" value="1"/>
</dbReference>
<keyword evidence="2 5" id="KW-0812">Transmembrane</keyword>
<feature type="transmembrane region" description="Helical" evidence="5">
    <location>
        <begin position="78"/>
        <end position="96"/>
    </location>
</feature>
<comment type="subcellular location">
    <subcellularLocation>
        <location evidence="1">Cell membrane</location>
        <topology evidence="1">Multi-pass membrane protein</topology>
    </subcellularLocation>
</comment>
<dbReference type="Proteomes" id="UP001596422">
    <property type="component" value="Unassembled WGS sequence"/>
</dbReference>
<proteinExistence type="predicted"/>
<evidence type="ECO:0000256" key="2">
    <source>
        <dbReference type="ARBA" id="ARBA00022692"/>
    </source>
</evidence>
<protein>
    <submittedName>
        <fullName evidence="7">ABC transporter ATP-binding protein</fullName>
    </submittedName>
</protein>
<gene>
    <name evidence="7" type="ORF">ACFQDL_25785</name>
</gene>
<dbReference type="PROSITE" id="PS50929">
    <property type="entry name" value="ABC_TM1F"/>
    <property type="match status" value="1"/>
</dbReference>
<accession>A0ABW2A701</accession>
<keyword evidence="7" id="KW-0067">ATP-binding</keyword>
<reference evidence="8" key="1">
    <citation type="journal article" date="2019" name="Int. J. Syst. Evol. Microbiol.">
        <title>The Global Catalogue of Microorganisms (GCM) 10K type strain sequencing project: providing services to taxonomists for standard genome sequencing and annotation.</title>
        <authorList>
            <consortium name="The Broad Institute Genomics Platform"/>
            <consortium name="The Broad Institute Genome Sequencing Center for Infectious Disease"/>
            <person name="Wu L."/>
            <person name="Ma J."/>
        </authorList>
    </citation>
    <scope>NUCLEOTIDE SEQUENCE [LARGE SCALE GENOMIC DNA]</scope>
    <source>
        <strain evidence="8">NBRC 111756</strain>
    </source>
</reference>
<evidence type="ECO:0000256" key="5">
    <source>
        <dbReference type="SAM" id="Phobius"/>
    </source>
</evidence>
<organism evidence="7 8">
    <name type="scientific">Marinobacterium aestuariivivens</name>
    <dbReference type="NCBI Taxonomy" id="1698799"/>
    <lineage>
        <taxon>Bacteria</taxon>
        <taxon>Pseudomonadati</taxon>
        <taxon>Pseudomonadota</taxon>
        <taxon>Gammaproteobacteria</taxon>
        <taxon>Oceanospirillales</taxon>
        <taxon>Oceanospirillaceae</taxon>
        <taxon>Marinobacterium</taxon>
    </lineage>
</organism>
<dbReference type="GO" id="GO:0005524">
    <property type="term" value="F:ATP binding"/>
    <property type="evidence" value="ECO:0007669"/>
    <property type="project" value="UniProtKB-KW"/>
</dbReference>
<comment type="caution">
    <text evidence="7">The sequence shown here is derived from an EMBL/GenBank/DDBJ whole genome shotgun (WGS) entry which is preliminary data.</text>
</comment>
<name>A0ABW2A701_9GAMM</name>
<feature type="domain" description="ABC transmembrane type-1" evidence="6">
    <location>
        <begin position="43"/>
        <end position="305"/>
    </location>
</feature>
<dbReference type="EMBL" id="JBHSWE010000001">
    <property type="protein sequence ID" value="MFC6673119.1"/>
    <property type="molecule type" value="Genomic_DNA"/>
</dbReference>
<keyword evidence="3 5" id="KW-1133">Transmembrane helix</keyword>
<keyword evidence="4 5" id="KW-0472">Membrane</keyword>
<evidence type="ECO:0000256" key="4">
    <source>
        <dbReference type="ARBA" id="ARBA00023136"/>
    </source>
</evidence>
<evidence type="ECO:0000313" key="8">
    <source>
        <dbReference type="Proteomes" id="UP001596422"/>
    </source>
</evidence>
<keyword evidence="8" id="KW-1185">Reference proteome</keyword>
<dbReference type="InterPro" id="IPR011527">
    <property type="entry name" value="ABC1_TM_dom"/>
</dbReference>
<dbReference type="Gene3D" id="1.20.1560.10">
    <property type="entry name" value="ABC transporter type 1, transmembrane domain"/>
    <property type="match status" value="1"/>
</dbReference>
<evidence type="ECO:0000259" key="6">
    <source>
        <dbReference type="PROSITE" id="PS50929"/>
    </source>
</evidence>
<evidence type="ECO:0000313" key="7">
    <source>
        <dbReference type="EMBL" id="MFC6673119.1"/>
    </source>
</evidence>
<evidence type="ECO:0000256" key="1">
    <source>
        <dbReference type="ARBA" id="ARBA00004651"/>
    </source>
</evidence>
<evidence type="ECO:0000256" key="3">
    <source>
        <dbReference type="ARBA" id="ARBA00022989"/>
    </source>
</evidence>
<sequence length="322" mass="35951">MARKQPFSDSVWRLLPAVHRHPLPQMPRSLYRYIWRISHRHQLGLSLLTLGVFPLTVAPLELQRRLIDDAIVGRDPELLVQLGALYLLLTLLRAGLKFLRNAYMDRVAEGVTRQLRHRVAHPEALDTASVDGTRQSIAASEAEKIGGFVADSIANPLLQLGTLISVAGYMLLVDPLIALGALAFLIPSLLLVGFTQPLLNRLSERKIGAIRDLGQALLRTDETETDGLIERIYRLRLRFTLIKHAVKQLNNLTNHLGPLSVLVVGGWLVIEGQAEVGTLVAFISGYERLTGPSRDLLNFYRQLALIRVQYRLVQKASQPLDP</sequence>